<accession>C5BPW2</accession>
<dbReference type="InterPro" id="IPR029787">
    <property type="entry name" value="Nucleotide_cyclase"/>
</dbReference>
<dbReference type="STRING" id="377629.TERTU_3221"/>
<gene>
    <name evidence="2" type="ordered locus">TERTU_3221</name>
</gene>
<sequence length="345" mass="37182">MKALLAGVTPVVGFALQSILVGELGVAKVVQCANAEELLRVLEIEPDFNILIVGDVGEAIGETFLSETKKRHSGLRVIGFGDFGRWPKLANLDGLLAQETNLAQITTVLRGALMMAPEGITGDMAIAGGILAGQGGSERSSGLQLCSVEDPNAVVSDSVTGENSIIRTLITELAGKPSPLQITNFSDPLTGVANRRLFVERAESALKHSRRMRQLLALVYIDLRQLSRINESLGYDAGDKALIEIGRRLTKIVREIDTVARLGSDEFALVLVDIETRAGVGEAAERVQREMALPVNLPHGNIWEPEFSMGVAVSDGNETLRELIARVDSLMARVKRTHAKQFIIG</sequence>
<evidence type="ECO:0000313" key="2">
    <source>
        <dbReference type="EMBL" id="ACR11027.1"/>
    </source>
</evidence>
<name>C5BPW2_TERTT</name>
<dbReference type="InterPro" id="IPR043128">
    <property type="entry name" value="Rev_trsase/Diguanyl_cyclase"/>
</dbReference>
<dbReference type="CDD" id="cd01949">
    <property type="entry name" value="GGDEF"/>
    <property type="match status" value="1"/>
</dbReference>
<dbReference type="PROSITE" id="PS50887">
    <property type="entry name" value="GGDEF"/>
    <property type="match status" value="1"/>
</dbReference>
<dbReference type="EMBL" id="CP001614">
    <property type="protein sequence ID" value="ACR11027.1"/>
    <property type="molecule type" value="Genomic_DNA"/>
</dbReference>
<dbReference type="Proteomes" id="UP000009080">
    <property type="component" value="Chromosome"/>
</dbReference>
<protein>
    <submittedName>
        <fullName evidence="2">GGDEF domain containing protein</fullName>
    </submittedName>
</protein>
<keyword evidence="3" id="KW-1185">Reference proteome</keyword>
<feature type="domain" description="GGDEF" evidence="1">
    <location>
        <begin position="214"/>
        <end position="345"/>
    </location>
</feature>
<dbReference type="RefSeq" id="WP_015817139.1">
    <property type="nucleotide sequence ID" value="NC_012997.1"/>
</dbReference>
<dbReference type="AlphaFoldDB" id="C5BPW2"/>
<dbReference type="HOGENOM" id="CLU_803939_0_0_6"/>
<dbReference type="KEGG" id="ttu:TERTU_3221"/>
<dbReference type="eggNOG" id="COG2199">
    <property type="taxonomic scope" value="Bacteria"/>
</dbReference>
<reference evidence="2 3" key="1">
    <citation type="journal article" date="2009" name="PLoS ONE">
        <title>The complete genome of Teredinibacter turnerae T7901: an intracellular endosymbiont of marine wood-boring bivalves (shipworms).</title>
        <authorList>
            <person name="Yang J.C."/>
            <person name="Madupu R."/>
            <person name="Durkin A.S."/>
            <person name="Ekborg N.A."/>
            <person name="Pedamallu C.S."/>
            <person name="Hostetler J.B."/>
            <person name="Radune D."/>
            <person name="Toms B.S."/>
            <person name="Henrissat B."/>
            <person name="Coutinho P.M."/>
            <person name="Schwarz S."/>
            <person name="Field L."/>
            <person name="Trindade-Silva A.E."/>
            <person name="Soares C.A.G."/>
            <person name="Elshahawi S."/>
            <person name="Hanora A."/>
            <person name="Schmidt E.W."/>
            <person name="Haygood M.G."/>
            <person name="Posfai J."/>
            <person name="Benner J."/>
            <person name="Madinger C."/>
            <person name="Nove J."/>
            <person name="Anton B."/>
            <person name="Chaudhary K."/>
            <person name="Foster J."/>
            <person name="Holman A."/>
            <person name="Kumar S."/>
            <person name="Lessard P.A."/>
            <person name="Luyten Y.A."/>
            <person name="Slatko B."/>
            <person name="Wood N."/>
            <person name="Wu B."/>
            <person name="Teplitski M."/>
            <person name="Mougous J.D."/>
            <person name="Ward N."/>
            <person name="Eisen J.A."/>
            <person name="Badger J.H."/>
            <person name="Distel D.L."/>
        </authorList>
    </citation>
    <scope>NUCLEOTIDE SEQUENCE [LARGE SCALE GENOMIC DNA]</scope>
    <source>
        <strain evidence="3">ATCC 39867 / T7901</strain>
    </source>
</reference>
<dbReference type="OrthoDB" id="9812260at2"/>
<dbReference type="Gene3D" id="3.30.70.270">
    <property type="match status" value="1"/>
</dbReference>
<proteinExistence type="predicted"/>
<dbReference type="PANTHER" id="PTHR46663:SF2">
    <property type="entry name" value="GGDEF DOMAIN-CONTAINING PROTEIN"/>
    <property type="match status" value="1"/>
</dbReference>
<dbReference type="SUPFAM" id="SSF55073">
    <property type="entry name" value="Nucleotide cyclase"/>
    <property type="match status" value="1"/>
</dbReference>
<organism evidence="2 3">
    <name type="scientific">Teredinibacter turnerae (strain ATCC 39867 / T7901)</name>
    <dbReference type="NCBI Taxonomy" id="377629"/>
    <lineage>
        <taxon>Bacteria</taxon>
        <taxon>Pseudomonadati</taxon>
        <taxon>Pseudomonadota</taxon>
        <taxon>Gammaproteobacteria</taxon>
        <taxon>Cellvibrionales</taxon>
        <taxon>Cellvibrionaceae</taxon>
        <taxon>Teredinibacter</taxon>
    </lineage>
</organism>
<evidence type="ECO:0000313" key="3">
    <source>
        <dbReference type="Proteomes" id="UP000009080"/>
    </source>
</evidence>
<evidence type="ECO:0000259" key="1">
    <source>
        <dbReference type="PROSITE" id="PS50887"/>
    </source>
</evidence>
<dbReference type="SMART" id="SM00267">
    <property type="entry name" value="GGDEF"/>
    <property type="match status" value="1"/>
</dbReference>
<dbReference type="PANTHER" id="PTHR46663">
    <property type="entry name" value="DIGUANYLATE CYCLASE DGCT-RELATED"/>
    <property type="match status" value="1"/>
</dbReference>
<dbReference type="Pfam" id="PF00990">
    <property type="entry name" value="GGDEF"/>
    <property type="match status" value="1"/>
</dbReference>
<dbReference type="InterPro" id="IPR052163">
    <property type="entry name" value="DGC-Regulatory_Protein"/>
</dbReference>
<dbReference type="NCBIfam" id="TIGR00254">
    <property type="entry name" value="GGDEF"/>
    <property type="match status" value="1"/>
</dbReference>
<dbReference type="InterPro" id="IPR000160">
    <property type="entry name" value="GGDEF_dom"/>
</dbReference>